<dbReference type="PROSITE" id="PS50850">
    <property type="entry name" value="MFS"/>
    <property type="match status" value="1"/>
</dbReference>
<dbReference type="Pfam" id="PF07690">
    <property type="entry name" value="MFS_1"/>
    <property type="match status" value="1"/>
</dbReference>
<feature type="transmembrane region" description="Helical" evidence="8">
    <location>
        <begin position="405"/>
        <end position="422"/>
    </location>
</feature>
<feature type="transmembrane region" description="Helical" evidence="8">
    <location>
        <begin position="169"/>
        <end position="194"/>
    </location>
</feature>
<evidence type="ECO:0000256" key="2">
    <source>
        <dbReference type="ARBA" id="ARBA00022448"/>
    </source>
</evidence>
<organism evidence="10 11">
    <name type="scientific">Streptomyces lienomycini</name>
    <dbReference type="NCBI Taxonomy" id="284035"/>
    <lineage>
        <taxon>Bacteria</taxon>
        <taxon>Bacillati</taxon>
        <taxon>Actinomycetota</taxon>
        <taxon>Actinomycetes</taxon>
        <taxon>Kitasatosporales</taxon>
        <taxon>Streptomycetaceae</taxon>
        <taxon>Streptomyces</taxon>
    </lineage>
</organism>
<sequence>MSLYAALTAVTRTVVDRPGGGPHRPHRPHRPPPEDKHRRGGTGAFAAVAAVLVLFLAASSAPSPLYVIYQQQWGFSAWVLTVVFALYVVGLLGALLTVGGLSDHLGRRPVLAGAIGLEMIALVLFLTAGNVVVLSVARVLQGIATGAATTTLSATLVDLEPARARGRAGVINSVAPLTGLAFGALGSGVLVEYGPAPTRLVYGMLIAGMVLAALLVTRMPETAQRRPGALASLRPKVAMPSHLRADIVPVIPVMIASWALTGMYLSLGPSVAAQLFGVRSHLIGGVVVTLLAGTGALAIFLLRSRPASALLAPASVLLGLGTLVSLAGVTQNQALLSAAGTVVAGFGVGASVLASFGTFTRIARPYERSAVFTLANIINYLGNSVPAVLGGIAVTLLGLRTATEIYATAIAAITLTALTLRLNQPRARRRTTEAPVE</sequence>
<keyword evidence="11" id="KW-1185">Reference proteome</keyword>
<dbReference type="SUPFAM" id="SSF103473">
    <property type="entry name" value="MFS general substrate transporter"/>
    <property type="match status" value="1"/>
</dbReference>
<evidence type="ECO:0000256" key="1">
    <source>
        <dbReference type="ARBA" id="ARBA00004651"/>
    </source>
</evidence>
<evidence type="ECO:0000256" key="5">
    <source>
        <dbReference type="ARBA" id="ARBA00022989"/>
    </source>
</evidence>
<dbReference type="EMBL" id="JBHSJO010000001">
    <property type="protein sequence ID" value="MFC5014134.1"/>
    <property type="molecule type" value="Genomic_DNA"/>
</dbReference>
<dbReference type="RefSeq" id="WP_271321552.1">
    <property type="nucleotide sequence ID" value="NZ_BAAATN010000024.1"/>
</dbReference>
<feature type="region of interest" description="Disordered" evidence="7">
    <location>
        <begin position="15"/>
        <end position="40"/>
    </location>
</feature>
<accession>A0ABV9WLM3</accession>
<dbReference type="Gene3D" id="1.20.1250.20">
    <property type="entry name" value="MFS general substrate transporter like domains"/>
    <property type="match status" value="1"/>
</dbReference>
<feature type="transmembrane region" description="Helical" evidence="8">
    <location>
        <begin position="309"/>
        <end position="329"/>
    </location>
</feature>
<dbReference type="InterPro" id="IPR005829">
    <property type="entry name" value="Sugar_transporter_CS"/>
</dbReference>
<keyword evidence="5 8" id="KW-1133">Transmembrane helix</keyword>
<evidence type="ECO:0000256" key="4">
    <source>
        <dbReference type="ARBA" id="ARBA00022692"/>
    </source>
</evidence>
<evidence type="ECO:0000256" key="8">
    <source>
        <dbReference type="SAM" id="Phobius"/>
    </source>
</evidence>
<comment type="caution">
    <text evidence="10">The sequence shown here is derived from an EMBL/GenBank/DDBJ whole genome shotgun (WGS) entry which is preliminary data.</text>
</comment>
<feature type="transmembrane region" description="Helical" evidence="8">
    <location>
        <begin position="377"/>
        <end position="399"/>
    </location>
</feature>
<evidence type="ECO:0000313" key="10">
    <source>
        <dbReference type="EMBL" id="MFC5014134.1"/>
    </source>
</evidence>
<proteinExistence type="predicted"/>
<dbReference type="PANTHER" id="PTHR23517">
    <property type="entry name" value="RESISTANCE PROTEIN MDTM, PUTATIVE-RELATED-RELATED"/>
    <property type="match status" value="1"/>
</dbReference>
<keyword evidence="4 8" id="KW-0812">Transmembrane</keyword>
<dbReference type="InterPro" id="IPR011701">
    <property type="entry name" value="MFS"/>
</dbReference>
<evidence type="ECO:0000256" key="3">
    <source>
        <dbReference type="ARBA" id="ARBA00022475"/>
    </source>
</evidence>
<dbReference type="InterPro" id="IPR050171">
    <property type="entry name" value="MFS_Transporters"/>
</dbReference>
<feature type="transmembrane region" description="Helical" evidence="8">
    <location>
        <begin position="282"/>
        <end position="302"/>
    </location>
</feature>
<protein>
    <submittedName>
        <fullName evidence="10">MFS transporter</fullName>
    </submittedName>
</protein>
<evidence type="ECO:0000256" key="7">
    <source>
        <dbReference type="SAM" id="MobiDB-lite"/>
    </source>
</evidence>
<evidence type="ECO:0000313" key="11">
    <source>
        <dbReference type="Proteomes" id="UP001595855"/>
    </source>
</evidence>
<feature type="transmembrane region" description="Helical" evidence="8">
    <location>
        <begin position="110"/>
        <end position="133"/>
    </location>
</feature>
<name>A0ABV9WLM3_9ACTN</name>
<dbReference type="InterPro" id="IPR020846">
    <property type="entry name" value="MFS_dom"/>
</dbReference>
<keyword evidence="2" id="KW-0813">Transport</keyword>
<feature type="transmembrane region" description="Helical" evidence="8">
    <location>
        <begin position="75"/>
        <end position="98"/>
    </location>
</feature>
<feature type="domain" description="Major facilitator superfamily (MFS) profile" evidence="9">
    <location>
        <begin position="43"/>
        <end position="428"/>
    </location>
</feature>
<comment type="subcellular location">
    <subcellularLocation>
        <location evidence="1">Cell membrane</location>
        <topology evidence="1">Multi-pass membrane protein</topology>
    </subcellularLocation>
</comment>
<gene>
    <name evidence="10" type="ORF">ACFPRC_04480</name>
</gene>
<dbReference type="PANTHER" id="PTHR23517:SF13">
    <property type="entry name" value="MAJOR FACILITATOR SUPERFAMILY MFS_1"/>
    <property type="match status" value="1"/>
</dbReference>
<feature type="transmembrane region" description="Helical" evidence="8">
    <location>
        <begin position="44"/>
        <end position="69"/>
    </location>
</feature>
<feature type="transmembrane region" description="Helical" evidence="8">
    <location>
        <begin position="200"/>
        <end position="217"/>
    </location>
</feature>
<evidence type="ECO:0000259" key="9">
    <source>
        <dbReference type="PROSITE" id="PS50850"/>
    </source>
</evidence>
<keyword evidence="6 8" id="KW-0472">Membrane</keyword>
<keyword evidence="3" id="KW-1003">Cell membrane</keyword>
<feature type="transmembrane region" description="Helical" evidence="8">
    <location>
        <begin position="247"/>
        <end position="267"/>
    </location>
</feature>
<evidence type="ECO:0000256" key="6">
    <source>
        <dbReference type="ARBA" id="ARBA00023136"/>
    </source>
</evidence>
<dbReference type="PROSITE" id="PS00216">
    <property type="entry name" value="SUGAR_TRANSPORT_1"/>
    <property type="match status" value="1"/>
</dbReference>
<dbReference type="Proteomes" id="UP001595855">
    <property type="component" value="Unassembled WGS sequence"/>
</dbReference>
<feature type="transmembrane region" description="Helical" evidence="8">
    <location>
        <begin position="335"/>
        <end position="356"/>
    </location>
</feature>
<reference evidence="11" key="1">
    <citation type="journal article" date="2019" name="Int. J. Syst. Evol. Microbiol.">
        <title>The Global Catalogue of Microorganisms (GCM) 10K type strain sequencing project: providing services to taxonomists for standard genome sequencing and annotation.</title>
        <authorList>
            <consortium name="The Broad Institute Genomics Platform"/>
            <consortium name="The Broad Institute Genome Sequencing Center for Infectious Disease"/>
            <person name="Wu L."/>
            <person name="Ma J."/>
        </authorList>
    </citation>
    <scope>NUCLEOTIDE SEQUENCE [LARGE SCALE GENOMIC DNA]</scope>
    <source>
        <strain evidence="11">CGMCC 4.1542</strain>
    </source>
</reference>
<dbReference type="InterPro" id="IPR036259">
    <property type="entry name" value="MFS_trans_sf"/>
</dbReference>